<proteinExistence type="predicted"/>
<dbReference type="InterPro" id="IPR012349">
    <property type="entry name" value="Split_barrel_FMN-bd"/>
</dbReference>
<organism evidence="3">
    <name type="scientific">Tuwongella immobilis</name>
    <dbReference type="NCBI Taxonomy" id="692036"/>
    <lineage>
        <taxon>Bacteria</taxon>
        <taxon>Pseudomonadati</taxon>
        <taxon>Planctomycetota</taxon>
        <taxon>Planctomycetia</taxon>
        <taxon>Gemmatales</taxon>
        <taxon>Gemmataceae</taxon>
        <taxon>Tuwongella</taxon>
    </lineage>
</organism>
<evidence type="ECO:0000313" key="4">
    <source>
        <dbReference type="Proteomes" id="UP000464378"/>
    </source>
</evidence>
<dbReference type="Gene3D" id="2.30.110.10">
    <property type="entry name" value="Electron Transport, Fmn-binding Protein, Chain A"/>
    <property type="match status" value="1"/>
</dbReference>
<feature type="compositionally biased region" description="Basic and acidic residues" evidence="1">
    <location>
        <begin position="1"/>
        <end position="17"/>
    </location>
</feature>
<dbReference type="AlphaFoldDB" id="A0A6C2YTV9"/>
<feature type="region of interest" description="Disordered" evidence="1">
    <location>
        <begin position="1"/>
        <end position="24"/>
    </location>
</feature>
<evidence type="ECO:0000259" key="2">
    <source>
        <dbReference type="Pfam" id="PF12766"/>
    </source>
</evidence>
<dbReference type="GO" id="GO:0010181">
    <property type="term" value="F:FMN binding"/>
    <property type="evidence" value="ECO:0007669"/>
    <property type="project" value="InterPro"/>
</dbReference>
<dbReference type="EMBL" id="LR593887">
    <property type="protein sequence ID" value="VTS07087.1"/>
    <property type="molecule type" value="Genomic_DNA"/>
</dbReference>
<protein>
    <recommendedName>
        <fullName evidence="2">Pyridoxamine 5'-phosphate oxidase Alr4036 family FMN-binding domain-containing protein</fullName>
    </recommendedName>
</protein>
<feature type="domain" description="Pyridoxamine 5'-phosphate oxidase Alr4036 family FMN-binding" evidence="2">
    <location>
        <begin position="43"/>
        <end position="118"/>
    </location>
</feature>
<gene>
    <name evidence="3" type="ORF">GMBLW1_43290</name>
</gene>
<evidence type="ECO:0000313" key="3">
    <source>
        <dbReference type="EMBL" id="VIP04864.1"/>
    </source>
</evidence>
<dbReference type="KEGG" id="tim:GMBLW1_43290"/>
<reference evidence="3" key="1">
    <citation type="submission" date="2019-04" db="EMBL/GenBank/DDBJ databases">
        <authorList>
            <consortium name="Science for Life Laboratories"/>
        </authorList>
    </citation>
    <scope>NUCLEOTIDE SEQUENCE</scope>
    <source>
        <strain evidence="3">MBLW1</strain>
    </source>
</reference>
<evidence type="ECO:0000256" key="1">
    <source>
        <dbReference type="SAM" id="MobiDB-lite"/>
    </source>
</evidence>
<dbReference type="Pfam" id="PF12766">
    <property type="entry name" value="Pyridox_oxase_2"/>
    <property type="match status" value="1"/>
</dbReference>
<dbReference type="InterPro" id="IPR024624">
    <property type="entry name" value="Pyridox_Oxase_Alr4036_FMN-bd"/>
</dbReference>
<dbReference type="RefSeq" id="WP_162659888.1">
    <property type="nucleotide sequence ID" value="NZ_LR593887.1"/>
</dbReference>
<keyword evidence="4" id="KW-1185">Reference proteome</keyword>
<dbReference type="SUPFAM" id="SSF50475">
    <property type="entry name" value="FMN-binding split barrel"/>
    <property type="match status" value="1"/>
</dbReference>
<sequence length="214" mass="24204">MSETKFENSVREAHPEEPAPLDYHNPTEAYAALSTVMARGVASAKHGFHLMTVCSLTLDGAPDARTVVLRRFDSVNREFVFHTDWRSPKVAQLQRDARVLLSLYDPRHRWQLRVPAVATLHHEDAVSLAAWKRSQPYSRSCYAIPHPPGEPTPLDELWQPPLTIEEDNAAVYANFAVVVCQFQQLEVLELRASGHRRARFDWSADGLAITRLSP</sequence>
<dbReference type="InParanoid" id="A0A6C2YTV9"/>
<dbReference type="Proteomes" id="UP000464378">
    <property type="component" value="Chromosome"/>
</dbReference>
<dbReference type="EMBL" id="LR586016">
    <property type="protein sequence ID" value="VIP04864.1"/>
    <property type="molecule type" value="Genomic_DNA"/>
</dbReference>
<accession>A0A6C2YTV9</accession>
<name>A0A6C2YTV9_9BACT</name>